<dbReference type="Pfam" id="PF12624">
    <property type="entry name" value="VPS13_N"/>
    <property type="match status" value="1"/>
</dbReference>
<evidence type="ECO:0000256" key="3">
    <source>
        <dbReference type="ARBA" id="ARBA00023055"/>
    </source>
</evidence>
<reference evidence="8 9" key="1">
    <citation type="journal article" date="2021" name="Hortic Res">
        <title>The domestication of Cucurbita argyrosperma as revealed by the genome of its wild relative.</title>
        <authorList>
            <person name="Barrera-Redondo J."/>
            <person name="Sanchez-de la Vega G."/>
            <person name="Aguirre-Liguori J.A."/>
            <person name="Castellanos-Morales G."/>
            <person name="Gutierrez-Guerrero Y.T."/>
            <person name="Aguirre-Dugua X."/>
            <person name="Aguirre-Planter E."/>
            <person name="Tenaillon M.I."/>
            <person name="Lira-Saade R."/>
            <person name="Eguiarte L.E."/>
        </authorList>
    </citation>
    <scope>NUCLEOTIDE SEQUENCE [LARGE SCALE GENOMIC DNA]</scope>
    <source>
        <strain evidence="8">JBR-2021</strain>
    </source>
</reference>
<dbReference type="InterPro" id="IPR026847">
    <property type="entry name" value="VPS13"/>
</dbReference>
<feature type="domain" description="Vacuolar protein sorting-associated protein 13 VPS13 adaptor binding" evidence="6">
    <location>
        <begin position="2495"/>
        <end position="2740"/>
    </location>
</feature>
<dbReference type="GO" id="GO:0045053">
    <property type="term" value="P:protein retention in Golgi apparatus"/>
    <property type="evidence" value="ECO:0007669"/>
    <property type="project" value="TreeGrafter"/>
</dbReference>
<proteinExistence type="inferred from homology"/>
<protein>
    <submittedName>
        <fullName evidence="8">Vacuolar protein sorting-associated protein 13</fullName>
    </submittedName>
</protein>
<evidence type="ECO:0000313" key="9">
    <source>
        <dbReference type="Proteomes" id="UP000685013"/>
    </source>
</evidence>
<feature type="region of interest" description="Disordered" evidence="4">
    <location>
        <begin position="2465"/>
        <end position="2486"/>
    </location>
</feature>
<feature type="domain" description="Chorein N-terminal" evidence="5">
    <location>
        <begin position="1"/>
        <end position="803"/>
    </location>
</feature>
<organism evidence="8 9">
    <name type="scientific">Cucurbita argyrosperma subsp. sororia</name>
    <dbReference type="NCBI Taxonomy" id="37648"/>
    <lineage>
        <taxon>Eukaryota</taxon>
        <taxon>Viridiplantae</taxon>
        <taxon>Streptophyta</taxon>
        <taxon>Embryophyta</taxon>
        <taxon>Tracheophyta</taxon>
        <taxon>Spermatophyta</taxon>
        <taxon>Magnoliopsida</taxon>
        <taxon>eudicotyledons</taxon>
        <taxon>Gunneridae</taxon>
        <taxon>Pentapetalae</taxon>
        <taxon>rosids</taxon>
        <taxon>fabids</taxon>
        <taxon>Cucurbitales</taxon>
        <taxon>Cucurbitaceae</taxon>
        <taxon>Cucurbiteae</taxon>
        <taxon>Cucurbita</taxon>
    </lineage>
</organism>
<feature type="domain" description="Intermembrane lipid transfer protein VPS13-like C-terminal" evidence="7">
    <location>
        <begin position="3311"/>
        <end position="3380"/>
    </location>
</feature>
<gene>
    <name evidence="8" type="primary">Vps13</name>
    <name evidence="8" type="ORF">SDJN03_15531</name>
</gene>
<dbReference type="Pfam" id="PF25036">
    <property type="entry name" value="VPS13_VAB"/>
    <property type="match status" value="2"/>
</dbReference>
<evidence type="ECO:0000256" key="1">
    <source>
        <dbReference type="ARBA" id="ARBA00006545"/>
    </source>
</evidence>
<sequence>MFERLVGQLLVGYLGRYVKDIQKEKLKITFWNEEILLENVELILEAFDYLQLPFALKQGRVGRLSIKIPWKKLGWDPIIIILEDIYISASQRDDEEWSSDVVEKREFAGKKAKIAAAELAKLSRRVSDNQAGQSFISYITAKILDNIQISIRNFHVMFHDMTGDLGHIKLGLKFSSLKIMKQILLGALAGRTRGSQVNKLMEIVGLEIYCSCESAVDVEGFQEAGRVKISPLEEKNDFILAPCDAVLSLMVNRSGKIDNSTPQYSVNADLSSLVFTLNDVQLQQILNLWDYLSICRLRDKYGRFRPWCYPLSRKVKGWQILWWHYAQQSVLLDVRKKLKKCSWRYFGQRLTYRRRYVKFYKKKLEFLHNDQSVDDYILKELEVMEKESDIEDILSYRSAAECELQHLFGSLGPEMVMTGTQTAAEKAQVDDRAMGKPRGWLNWLSLGMLGAGGTEDSSQFAGVISDDVVKDIYEATKFHPLASSTVSAADEERICFCSIKIDIHQISATLLSMKYGQEVAKLIFIKTVVECNIWVESATINLLVNSIKMVNPLNQRVLIFLRMPQCEKYVETGAPSCSFQVDVSPKQEVNLSVKVTLNPLDVTYDAKFFLYLFEFFDGFKSFESLHSRALSTLNGIENAKARLLSKAQCIMSEYKKVMWDITVNGITVHVPWNTPSEQNNLVLQLGALCVTSRYDWSLLTSRFKEQSVMVQRLSDPILAADIAFTIQPQSLYDYFDVQLRDLEMEIQKPSYSQSIPIFEKFSATLALRSCLIPNESSLKQLEVLFQMSSLHVHFSPSIYGAALELAVYLRNLIANPGFEESEDCGPLNMISNGHDNHFFGYSMSVLLHSVRFDIDLENDEKNASVVMLALEDTEIWYDILVSEELWIGMKAMNIAILPMNGDGDRQILYSGGNKSHDTSSHLHGIHSRHTKNDDGLNGMNINTGKCCTLHFKSGRNDGANIAIHLNDAEIHCYPYVYGLLTGFYERLSACNATFSGESDIGPGMNDECVKPMPLPPNQRFGFTNFMEIDSIGHDSIPFDCFPFITVQNSGFLGSLESSEWRKHYKVRDREIKIPVFGLEKEPTIFHTQPSKPKFGMDSSVTSGSSCNHSLHDIYLALCGIKIHFHDSSCIVGSLTLPNCKSSLFICEDYSDVLCSVEGLTITSSWTKNYLELVWGPSFPYLCPILNFRVRQGKSVSSSAKIEISVGIQHVCCFLPPEYLAMIIGYFKLPDWSLQSNEQCFTGRNGNAGLEEETSVLYKFEILDSALIMPVENYELQFLRFEIKQLYFTFFFGSSLEDALKDIPPECSIPIHKLAETNNCLNLFGRELLLSLLLFKERHSSSFFCQSTECQNISLVEQLNADIWVRIPCESEFINNSLQATCIMTRIRNCEVIVDDNHALDGFMALLENINQFASVEDQSRCFKSDVLQFFQLTRCLKEGTAVLFPVSDTTLTEFECCIDSLFLKLKRQRNELLEMNYRVEMQFTCSGSSNNDFVEEMNFCFSLMVLYSVPKSVVMAKSSSEKLSPVPDISISRSSQGPVEICVSLPSIDVWLYCSEWIEIVDLLNSYVGKMTNFVSTSTSFKDVVPYNTAFGDSSITSPNGVCSSSMSIESASDDIESDDTILIARVKDMVITFHFPVYVTESFREIQIAEVDEKADQNVSSDVVEEKYCRFIKVSFHSKRTELLINSKKTSLKSGMEKVCGMLSKCEEKSVQPCPLFEIFGVNLDVDVSSNQLKPSLIQLKIQCECFNIWFSYHVFYFWKHIESNISETNSSMSTSCPIEFEVQLKKVSFLLSDGRWSCCRPLLEILMRNVILRISMTKSTMEDFITGELSMNYNNIQKVFWEPFIEPWNFTINVTRKQESSSLLNSSVLTDVHLVSSSHLNLNLTEPFTECLSRTIDMIKDAWDLIGKDDTPQSQLSLNSPHVENIIAGKHAPYVLQNLTSLPLEYHVYEGPFDSVEFDISEFKERRYVQPGCSVPIYISESAEKQFFRHRSFHSLEKLGEQHTYGVGHHFISIQLDGTSVPSIPISMDLVGQTYFEVDFSKSSNEELNMPDNMSKDVDSVEKYRKHMSGGFVVPVVFDVSVQRYGKLIQLYSTVILFNQTSRPLEFRFDIPFGVAPKILDPLNPGQAMPLPLHLAEAGCVRWRPSGNSYLWSETYNLSNLLSQESKVGLFRSFVSYPSHPSSDPFRCCMSTRNIILPAHEKPRKIGNDLMQSAVGSDLKIHSPAESQERCIHHLTLSTPLAVRSFLPEEAKLIVDTGGMIHSAILSEVKTFFHHIDPSHDLELEIQIHGYRPSYVKFPRAETFCSIAKFDGIKFSLSETIALSPGPIHITLDKSVDAFSGSRELNFFVPFLLYNCTAIPLWISESAYEQKGVSIFVPSYYDTVEHEHSAGERNGLSSITGCSDSHAISPSWRNSLVKKPVSTMENSNMQLDNLNGRTFISRNHLQKSCVLSNKKDFNLKSFENTSKVSSSPSSRTSARDPNSLGFKQVKVRAHMFSPCKPSSADEVMVRASRSLPECSVENIRNASWSSPFYLVPRNGSATVLIPQSSPNAANVISVTSSAISGSSPEITSIIMFQPRYVISNACSKDLCYKQKGTDSVIPLAVGEHFHLQWTDTTRELLVSVRYNEPGWQWSGSFIPDQLGDTLVKMRNYITGSSYVLRIEVQNVDVSTDNKIVGNGHGNSGTNLILLSDDDTGYVPYRIDNFSKERLRIYQQRCENFETIVHPYTSCPYSWDEPCYPRRLTIEVPGERILGSFALDDVQDFVPVCLPSTTGKNERMFHLSVNAEGATKVLSIVDSTYHIPSVPHFGEKKKVVQKQEKFLDYKEKFSVFISYIGISLINSGPEEMVYACAKNVTIDLLQSLDQQKFSVKLLSLQIDNQFRNSPYPVILSFDQEYRSNPVGSLNKDIGAVTRSERFLQADGSLEPVIYLYASKWRKTDSLLVSFEHICLRISDFRLEIEQQVMLSLFEFFKNVSSNLKGEVSQFSDAIMHPPAKDPAHDYFSPRTEPPHFSEYPVFDGLVRGSTLLPSVAPIGAPWQQVYRLARQQKKVYVELFDLAPIKLTVSFSTIPWVLRNPILTSGELLMHRGLLALGDIEGAQIHLKRLSIAHQMASWESIQEILIRHYSRQLFHEIYKVFGSAGVIGNPMGFARRLGIGIRDFLSVPAKSVLQSPTGLITGMVQGTTSLLSNTVYAFSDATTQFSKAARKGIVAFTFDDQAFSRIGQQQTGVSSHGGGVIGEVLEGLTGLLQSPIKGAERHGLPGVFSGIALGITGLVAKPAASVLELTGKTAQSIRNRSRLYQMRPQHLRVRLPRPLSSVLPLRPFSWEEAIGTSVLLEAGGDDMKLNDEVLVACKALKLAGKFVVITQSLILIVSCASLVDLGKPEFRGVAADSKWAIESTIGLDTVIYADTNTDGAVVHIVGSSSDLLSRSNTSHQKRVIGNSSRTVRWTGPTPLPIFETNLELELNEDAENLLKILLSTIELAKERGWHRGHVLHRYDVK</sequence>
<evidence type="ECO:0000313" key="8">
    <source>
        <dbReference type="EMBL" id="KAG6590108.1"/>
    </source>
</evidence>
<dbReference type="InterPro" id="IPR026854">
    <property type="entry name" value="VPS13_N"/>
</dbReference>
<dbReference type="InterPro" id="IPR056748">
    <property type="entry name" value="VPS13-like_C"/>
</dbReference>
<name>A0AAV6N018_9ROSI</name>
<evidence type="ECO:0000259" key="7">
    <source>
        <dbReference type="Pfam" id="PF25037"/>
    </source>
</evidence>
<accession>A0AAV6N018</accession>
<dbReference type="PANTHER" id="PTHR16166">
    <property type="entry name" value="VACUOLAR PROTEIN SORTING-ASSOCIATED PROTEIN VPS13"/>
    <property type="match status" value="1"/>
</dbReference>
<evidence type="ECO:0000256" key="4">
    <source>
        <dbReference type="SAM" id="MobiDB-lite"/>
    </source>
</evidence>
<evidence type="ECO:0000259" key="6">
    <source>
        <dbReference type="Pfam" id="PF25036"/>
    </source>
</evidence>
<comment type="similarity">
    <text evidence="1">Belongs to the VPS13 family.</text>
</comment>
<dbReference type="PANTHER" id="PTHR16166:SF143">
    <property type="entry name" value="PROTEIN SORTING-ASSOCIATED PROTEIN, PUTATIVE (DUF1162)-RELATED"/>
    <property type="match status" value="1"/>
</dbReference>
<evidence type="ECO:0000259" key="5">
    <source>
        <dbReference type="Pfam" id="PF12624"/>
    </source>
</evidence>
<feature type="domain" description="Vacuolar protein sorting-associated protein 13 VPS13 adaptor binding" evidence="6">
    <location>
        <begin position="2082"/>
        <end position="2368"/>
    </location>
</feature>
<dbReference type="EMBL" id="JAGKQH010000010">
    <property type="protein sequence ID" value="KAG6590108.1"/>
    <property type="molecule type" value="Genomic_DNA"/>
</dbReference>
<dbReference type="Pfam" id="PF25037">
    <property type="entry name" value="VPS13_C"/>
    <property type="match status" value="1"/>
</dbReference>
<keyword evidence="9" id="KW-1185">Reference proteome</keyword>
<dbReference type="InterPro" id="IPR009543">
    <property type="entry name" value="VPS13_VAB"/>
</dbReference>
<dbReference type="GO" id="GO:0006869">
    <property type="term" value="P:lipid transport"/>
    <property type="evidence" value="ECO:0007669"/>
    <property type="project" value="UniProtKB-KW"/>
</dbReference>
<evidence type="ECO:0000256" key="2">
    <source>
        <dbReference type="ARBA" id="ARBA00022448"/>
    </source>
</evidence>
<feature type="compositionally biased region" description="Low complexity" evidence="4">
    <location>
        <begin position="2468"/>
        <end position="2478"/>
    </location>
</feature>
<keyword evidence="2" id="KW-0813">Transport</keyword>
<dbReference type="Proteomes" id="UP000685013">
    <property type="component" value="Chromosome 10"/>
</dbReference>
<comment type="caution">
    <text evidence="8">The sequence shown here is derived from an EMBL/GenBank/DDBJ whole genome shotgun (WGS) entry which is preliminary data.</text>
</comment>
<keyword evidence="3" id="KW-0445">Lipid transport</keyword>
<dbReference type="GO" id="GO:0006623">
    <property type="term" value="P:protein targeting to vacuole"/>
    <property type="evidence" value="ECO:0007669"/>
    <property type="project" value="TreeGrafter"/>
</dbReference>
<feature type="non-terminal residue" evidence="8">
    <location>
        <position position="1"/>
    </location>
</feature>